<sequence length="593" mass="65036">MIRSSTIALAAFTVTLVQNVAGAGADNSLFLKWRTRSRFIAPAGWMNDPNGAMYDPEKDEYHLFYQWLPNHVFSTDNKSWGHAVSRDLITWTDVAHHGTPAWQNANAEALAPAGGNGSYNSIGIWSGTAAPVSINGTHALVAFYTSISVLPVPHPPSGETQSFAISKDNGQTWNNYEGNPVIKTSPEGWDITGFRDPFFEAWPEMDQVLQQQEPHYYLSVGGGIKSVGSRIMFYSAPVSDITKWTFLGPLWEPQVGDSPGPNGGDWGYNFEMPNFFSLKDQEGTTRYYLGMGAVAGNLYSEGTVSQREDGGLAFKPISGSRFDAGQLYALTSFIDTKHNNRRFQWGWLPEDFPAEYIPQQGSQGVFALPREIFALVTKNLLDPDGKLKNSGAYVTKQDDGKFQASVLGVKPLPDVLEGLRKGAAFAKFDQVVVPASVSHILSTNTTAHTVEISASFPSSIKGGVIVAASPNKEEYTTVYYDPRSNEIIVDRNHSTTLENFNKSEIKGYFLPYTTASGTEDINLRVFVDGSILEVYANDRFSLTARIYPDRADSVAFGLFNGDGKGAKFSNIQTWVGTGNIWPDRPVNCSSPLL</sequence>
<evidence type="ECO:0000256" key="3">
    <source>
        <dbReference type="ARBA" id="ARBA00023295"/>
    </source>
</evidence>
<keyword evidence="9" id="KW-1185">Reference proteome</keyword>
<dbReference type="InterPro" id="IPR001362">
    <property type="entry name" value="Glyco_hydro_32"/>
</dbReference>
<comment type="similarity">
    <text evidence="1 4">Belongs to the glycosyl hydrolase 32 family.</text>
</comment>
<dbReference type="Proteomes" id="UP000807306">
    <property type="component" value="Unassembled WGS sequence"/>
</dbReference>
<dbReference type="GO" id="GO:0005737">
    <property type="term" value="C:cytoplasm"/>
    <property type="evidence" value="ECO:0007669"/>
    <property type="project" value="TreeGrafter"/>
</dbReference>
<feature type="signal peptide" evidence="5">
    <location>
        <begin position="1"/>
        <end position="22"/>
    </location>
</feature>
<dbReference type="Pfam" id="PF00251">
    <property type="entry name" value="Glyco_hydro_32N"/>
    <property type="match status" value="1"/>
</dbReference>
<dbReference type="InterPro" id="IPR013189">
    <property type="entry name" value="Glyco_hydro_32_C"/>
</dbReference>
<dbReference type="OrthoDB" id="202537at2759"/>
<dbReference type="EMBL" id="MU157840">
    <property type="protein sequence ID" value="KAF9530380.1"/>
    <property type="molecule type" value="Genomic_DNA"/>
</dbReference>
<evidence type="ECO:0000313" key="9">
    <source>
        <dbReference type="Proteomes" id="UP000807306"/>
    </source>
</evidence>
<feature type="domain" description="Glycosyl hydrolase family 32 C-terminal" evidence="7">
    <location>
        <begin position="417"/>
        <end position="574"/>
    </location>
</feature>
<accession>A0A9P6EK68</accession>
<dbReference type="SMART" id="SM00640">
    <property type="entry name" value="Glyco_32"/>
    <property type="match status" value="1"/>
</dbReference>
<keyword evidence="3 4" id="KW-0326">Glycosidase</keyword>
<evidence type="ECO:0000313" key="8">
    <source>
        <dbReference type="EMBL" id="KAF9530380.1"/>
    </source>
</evidence>
<feature type="domain" description="Glycosyl hydrolase family 32 N-terminal" evidence="6">
    <location>
        <begin position="41"/>
        <end position="373"/>
    </location>
</feature>
<evidence type="ECO:0000259" key="6">
    <source>
        <dbReference type="Pfam" id="PF00251"/>
    </source>
</evidence>
<dbReference type="InterPro" id="IPR023296">
    <property type="entry name" value="Glyco_hydro_beta-prop_sf"/>
</dbReference>
<reference evidence="8" key="1">
    <citation type="submission" date="2020-11" db="EMBL/GenBank/DDBJ databases">
        <authorList>
            <consortium name="DOE Joint Genome Institute"/>
            <person name="Ahrendt S."/>
            <person name="Riley R."/>
            <person name="Andreopoulos W."/>
            <person name="Labutti K."/>
            <person name="Pangilinan J."/>
            <person name="Ruiz-Duenas F.J."/>
            <person name="Barrasa J.M."/>
            <person name="Sanchez-Garcia M."/>
            <person name="Camarero S."/>
            <person name="Miyauchi S."/>
            <person name="Serrano A."/>
            <person name="Linde D."/>
            <person name="Babiker R."/>
            <person name="Drula E."/>
            <person name="Ayuso-Fernandez I."/>
            <person name="Pacheco R."/>
            <person name="Padilla G."/>
            <person name="Ferreira P."/>
            <person name="Barriuso J."/>
            <person name="Kellner H."/>
            <person name="Castanera R."/>
            <person name="Alfaro M."/>
            <person name="Ramirez L."/>
            <person name="Pisabarro A.G."/>
            <person name="Kuo A."/>
            <person name="Tritt A."/>
            <person name="Lipzen A."/>
            <person name="He G."/>
            <person name="Yan M."/>
            <person name="Ng V."/>
            <person name="Cullen D."/>
            <person name="Martin F."/>
            <person name="Rosso M.-N."/>
            <person name="Henrissat B."/>
            <person name="Hibbett D."/>
            <person name="Martinez A.T."/>
            <person name="Grigoriev I.V."/>
        </authorList>
    </citation>
    <scope>NUCLEOTIDE SEQUENCE</scope>
    <source>
        <strain evidence="8">CBS 506.95</strain>
    </source>
</reference>
<dbReference type="CDD" id="cd18621">
    <property type="entry name" value="GH32_XdINV-like"/>
    <property type="match status" value="1"/>
</dbReference>
<dbReference type="SUPFAM" id="SSF75005">
    <property type="entry name" value="Arabinanase/levansucrase/invertase"/>
    <property type="match status" value="1"/>
</dbReference>
<comment type="caution">
    <text evidence="8">The sequence shown here is derived from an EMBL/GenBank/DDBJ whole genome shotgun (WGS) entry which is preliminary data.</text>
</comment>
<evidence type="ECO:0000256" key="5">
    <source>
        <dbReference type="SAM" id="SignalP"/>
    </source>
</evidence>
<evidence type="ECO:0000256" key="2">
    <source>
        <dbReference type="ARBA" id="ARBA00022801"/>
    </source>
</evidence>
<keyword evidence="2 4" id="KW-0378">Hydrolase</keyword>
<protein>
    <submittedName>
        <fullName evidence="8">Glycosyl hydrolase</fullName>
    </submittedName>
</protein>
<evidence type="ECO:0000259" key="7">
    <source>
        <dbReference type="Pfam" id="PF08244"/>
    </source>
</evidence>
<dbReference type="GO" id="GO:0004575">
    <property type="term" value="F:sucrose alpha-glucosidase activity"/>
    <property type="evidence" value="ECO:0007669"/>
    <property type="project" value="TreeGrafter"/>
</dbReference>
<feature type="chain" id="PRO_5040106725" evidence="5">
    <location>
        <begin position="23"/>
        <end position="593"/>
    </location>
</feature>
<dbReference type="InterPro" id="IPR013148">
    <property type="entry name" value="Glyco_hydro_32_N"/>
</dbReference>
<keyword evidence="5" id="KW-0732">Signal</keyword>
<evidence type="ECO:0000256" key="1">
    <source>
        <dbReference type="ARBA" id="ARBA00009902"/>
    </source>
</evidence>
<dbReference type="GO" id="GO:0005987">
    <property type="term" value="P:sucrose catabolic process"/>
    <property type="evidence" value="ECO:0007669"/>
    <property type="project" value="TreeGrafter"/>
</dbReference>
<dbReference type="PANTHER" id="PTHR42800">
    <property type="entry name" value="EXOINULINASE INUD (AFU_ORTHOLOGUE AFUA_5G00480)"/>
    <property type="match status" value="1"/>
</dbReference>
<proteinExistence type="inferred from homology"/>
<dbReference type="PANTHER" id="PTHR42800:SF3">
    <property type="entry name" value="GLYCOSYL HYDROLASE FAMILY 32 N-TERMINAL DOMAIN-CONTAINING PROTEIN"/>
    <property type="match status" value="1"/>
</dbReference>
<name>A0A9P6EK68_9AGAR</name>
<gene>
    <name evidence="8" type="ORF">CPB83DRAFT_178014</name>
</gene>
<evidence type="ECO:0000256" key="4">
    <source>
        <dbReference type="RuleBase" id="RU362110"/>
    </source>
</evidence>
<dbReference type="Pfam" id="PF08244">
    <property type="entry name" value="Glyco_hydro_32C"/>
    <property type="match status" value="1"/>
</dbReference>
<dbReference type="InterPro" id="IPR013320">
    <property type="entry name" value="ConA-like_dom_sf"/>
</dbReference>
<organism evidence="8 9">
    <name type="scientific">Crepidotus variabilis</name>
    <dbReference type="NCBI Taxonomy" id="179855"/>
    <lineage>
        <taxon>Eukaryota</taxon>
        <taxon>Fungi</taxon>
        <taxon>Dikarya</taxon>
        <taxon>Basidiomycota</taxon>
        <taxon>Agaricomycotina</taxon>
        <taxon>Agaricomycetes</taxon>
        <taxon>Agaricomycetidae</taxon>
        <taxon>Agaricales</taxon>
        <taxon>Agaricineae</taxon>
        <taxon>Crepidotaceae</taxon>
        <taxon>Crepidotus</taxon>
    </lineage>
</organism>
<dbReference type="Gene3D" id="2.115.10.20">
    <property type="entry name" value="Glycosyl hydrolase domain, family 43"/>
    <property type="match status" value="1"/>
</dbReference>
<dbReference type="AlphaFoldDB" id="A0A9P6EK68"/>
<dbReference type="SUPFAM" id="SSF49899">
    <property type="entry name" value="Concanavalin A-like lectins/glucanases"/>
    <property type="match status" value="1"/>
</dbReference>
<dbReference type="Gene3D" id="2.60.120.560">
    <property type="entry name" value="Exo-inulinase, domain 1"/>
    <property type="match status" value="1"/>
</dbReference>